<keyword evidence="4 6" id="KW-0732">Signal</keyword>
<evidence type="ECO:0000256" key="1">
    <source>
        <dbReference type="ARBA" id="ARBA00004193"/>
    </source>
</evidence>
<dbReference type="InterPro" id="IPR000914">
    <property type="entry name" value="SBP_5_dom"/>
</dbReference>
<dbReference type="GO" id="GO:1904680">
    <property type="term" value="F:peptide transmembrane transporter activity"/>
    <property type="evidence" value="ECO:0007669"/>
    <property type="project" value="TreeGrafter"/>
</dbReference>
<feature type="coiled-coil region" evidence="5">
    <location>
        <begin position="480"/>
        <end position="512"/>
    </location>
</feature>
<dbReference type="PANTHER" id="PTHR30290">
    <property type="entry name" value="PERIPLASMIC BINDING COMPONENT OF ABC TRANSPORTER"/>
    <property type="match status" value="1"/>
</dbReference>
<dbReference type="PROSITE" id="PS51257">
    <property type="entry name" value="PROKAR_LIPOPROTEIN"/>
    <property type="match status" value="1"/>
</dbReference>
<dbReference type="InterPro" id="IPR030678">
    <property type="entry name" value="Peptide/Ni-bd"/>
</dbReference>
<dbReference type="EMBL" id="CAJEWE010000006">
    <property type="protein sequence ID" value="CAD2072532.1"/>
    <property type="molecule type" value="Genomic_DNA"/>
</dbReference>
<feature type="domain" description="Solute-binding protein family 5" evidence="7">
    <location>
        <begin position="77"/>
        <end position="467"/>
    </location>
</feature>
<dbReference type="Gene3D" id="3.40.190.10">
    <property type="entry name" value="Periplasmic binding protein-like II"/>
    <property type="match status" value="2"/>
</dbReference>
<dbReference type="AlphaFoldDB" id="A0A6V7R6M2"/>
<proteinExistence type="inferred from homology"/>
<organism evidence="8 9">
    <name type="scientific">Phocicoccus schoeneichii</name>
    <dbReference type="NCBI Taxonomy" id="1812261"/>
    <lineage>
        <taxon>Bacteria</taxon>
        <taxon>Bacillati</taxon>
        <taxon>Bacillota</taxon>
        <taxon>Bacilli</taxon>
        <taxon>Bacillales</taxon>
        <taxon>Salinicoccaceae</taxon>
        <taxon>Phocicoccus</taxon>
    </lineage>
</organism>
<dbReference type="Gene3D" id="3.10.105.10">
    <property type="entry name" value="Dipeptide-binding Protein, Domain 3"/>
    <property type="match status" value="1"/>
</dbReference>
<name>A0A6V7R6M2_9BACL</name>
<evidence type="ECO:0000313" key="9">
    <source>
        <dbReference type="Proteomes" id="UP000521032"/>
    </source>
</evidence>
<dbReference type="GO" id="GO:0015833">
    <property type="term" value="P:peptide transport"/>
    <property type="evidence" value="ECO:0007669"/>
    <property type="project" value="TreeGrafter"/>
</dbReference>
<dbReference type="Proteomes" id="UP000521032">
    <property type="component" value="Unassembled WGS sequence"/>
</dbReference>
<evidence type="ECO:0000256" key="6">
    <source>
        <dbReference type="SAM" id="SignalP"/>
    </source>
</evidence>
<comment type="caution">
    <text evidence="8">The sequence shown here is derived from an EMBL/GenBank/DDBJ whole genome shotgun (WGS) entry which is preliminary data.</text>
</comment>
<feature type="signal peptide" evidence="6">
    <location>
        <begin position="1"/>
        <end position="22"/>
    </location>
</feature>
<evidence type="ECO:0000313" key="8">
    <source>
        <dbReference type="EMBL" id="CAD2072532.1"/>
    </source>
</evidence>
<dbReference type="SUPFAM" id="SSF53850">
    <property type="entry name" value="Periplasmic binding protein-like II"/>
    <property type="match status" value="1"/>
</dbReference>
<dbReference type="GO" id="GO:0042597">
    <property type="term" value="C:periplasmic space"/>
    <property type="evidence" value="ECO:0007669"/>
    <property type="project" value="UniProtKB-ARBA"/>
</dbReference>
<dbReference type="CDD" id="cd08499">
    <property type="entry name" value="PBP2_Ylib_like"/>
    <property type="match status" value="1"/>
</dbReference>
<accession>A0A6V7R6M2</accession>
<dbReference type="PIRSF" id="PIRSF002741">
    <property type="entry name" value="MppA"/>
    <property type="match status" value="1"/>
</dbReference>
<dbReference type="RefSeq" id="WP_186084939.1">
    <property type="nucleotide sequence ID" value="NZ_BMDB01000001.1"/>
</dbReference>
<reference evidence="8 9" key="1">
    <citation type="submission" date="2020-07" db="EMBL/GenBank/DDBJ databases">
        <authorList>
            <person name="Criscuolo A."/>
        </authorList>
    </citation>
    <scope>NUCLEOTIDE SEQUENCE [LARGE SCALE GENOMIC DNA]</scope>
    <source>
        <strain evidence="9">CIP 111030</strain>
    </source>
</reference>
<dbReference type="InterPro" id="IPR023765">
    <property type="entry name" value="SBP_5_CS"/>
</dbReference>
<comment type="similarity">
    <text evidence="2">Belongs to the bacterial solute-binding protein 5 family.</text>
</comment>
<comment type="subcellular location">
    <subcellularLocation>
        <location evidence="1">Cell membrane</location>
        <topology evidence="1">Lipid-anchor</topology>
    </subcellularLocation>
</comment>
<dbReference type="GO" id="GO:0043190">
    <property type="term" value="C:ATP-binding cassette (ABC) transporter complex"/>
    <property type="evidence" value="ECO:0007669"/>
    <property type="project" value="InterPro"/>
</dbReference>
<evidence type="ECO:0000256" key="4">
    <source>
        <dbReference type="ARBA" id="ARBA00022729"/>
    </source>
</evidence>
<sequence length="552" mass="61734">MKKWLYIVLTLALFVVAGCSNSKEKNDNAGVQEGGEVTFAMPSDVVSLDPQGTNDVPSEKVRDLIYEGLITQDENFEIVPQLATEWEQQDDTTYVFKLRDDVKFHSGKDFKAEDVKASLERATDIAVASPRSYILDMIEEVNIIDDYTVEIKTAYPFVPILNNLTHGAAKIMSKDMLDRDYQAAIDASGADITLEEYYELRDKGGDEYEKVAAQIAGDLKTVVETEPDGTGYAKFDSRNPGESTIVVKNSDYYDDQMNLDKVTFKVVTETGSRLAELESGQSQLISSVQSANIDRVESNPDVTLLRSETVSFDYIGFNTTKEPLNDKRVRQAITHAFNKQNVVDGVYNGAGTPASGPISPGVMGYSEELKGLEYDVEKAKALLKEAGLEDGFSLTMVVNDDNPERMDTALYLQEALKEINIDLKINQVEWGAYLEMTSAGEHEMLMLGWSNSTADPDNIITPLFTTKSHGASGNRAFYTNERVDELAEEARRENDEDKRREMYEEIQQLIIEDAPVISVRYTENLNARVNALQDIEIDRYDLFELKNAGLEQ</sequence>
<keyword evidence="9" id="KW-1185">Reference proteome</keyword>
<evidence type="ECO:0000256" key="2">
    <source>
        <dbReference type="ARBA" id="ARBA00005695"/>
    </source>
</evidence>
<dbReference type="Pfam" id="PF00496">
    <property type="entry name" value="SBP_bac_5"/>
    <property type="match status" value="1"/>
</dbReference>
<evidence type="ECO:0000256" key="5">
    <source>
        <dbReference type="SAM" id="Coils"/>
    </source>
</evidence>
<protein>
    <submittedName>
        <fullName evidence="8">Heme-binding protein A</fullName>
    </submittedName>
</protein>
<dbReference type="PROSITE" id="PS01040">
    <property type="entry name" value="SBP_BACTERIAL_5"/>
    <property type="match status" value="1"/>
</dbReference>
<dbReference type="InterPro" id="IPR039424">
    <property type="entry name" value="SBP_5"/>
</dbReference>
<evidence type="ECO:0000259" key="7">
    <source>
        <dbReference type="Pfam" id="PF00496"/>
    </source>
</evidence>
<gene>
    <name evidence="8" type="primary">hbpA_1</name>
    <name evidence="8" type="ORF">JEOSCH030_00306</name>
</gene>
<feature type="chain" id="PRO_5028018517" evidence="6">
    <location>
        <begin position="23"/>
        <end position="552"/>
    </location>
</feature>
<keyword evidence="3" id="KW-0813">Transport</keyword>
<dbReference type="PANTHER" id="PTHR30290:SF9">
    <property type="entry name" value="OLIGOPEPTIDE-BINDING PROTEIN APPA"/>
    <property type="match status" value="1"/>
</dbReference>
<keyword evidence="5" id="KW-0175">Coiled coil</keyword>
<evidence type="ECO:0000256" key="3">
    <source>
        <dbReference type="ARBA" id="ARBA00022448"/>
    </source>
</evidence>
<dbReference type="Gene3D" id="3.90.76.10">
    <property type="entry name" value="Dipeptide-binding Protein, Domain 1"/>
    <property type="match status" value="1"/>
</dbReference>